<keyword evidence="3" id="KW-1003">Cell membrane</keyword>
<protein>
    <recommendedName>
        <fullName evidence="10">Tripartite ATP-independent periplasmic transporters DctQ component domain-containing protein</fullName>
    </recommendedName>
</protein>
<dbReference type="PANTHER" id="PTHR35011:SF2">
    <property type="entry name" value="2,3-DIKETO-L-GULONATE TRAP TRANSPORTER SMALL PERMEASE PROTEIN YIAM"/>
    <property type="match status" value="1"/>
</dbReference>
<sequence>MPPTPAPPAGGPTPRPGWVAWLGRLELAIGSVALLLIFASVLVQALQRYSPWGGLSFTGELARFSLVWLTFSAVGVLLTRDEHITLQLVDSVRNDRVRTAVHVFALLVVAAVGVGGFAEAANLVQTQRRLSSPAMDMPMSWLFVIPALGFASLTVRALVGAFQVARHGAPGTTLGAAVGGEEGAVR</sequence>
<keyword evidence="6 9" id="KW-1133">Transmembrane helix</keyword>
<evidence type="ECO:0000256" key="5">
    <source>
        <dbReference type="ARBA" id="ARBA00022692"/>
    </source>
</evidence>
<name>A0ABQ2F5C1_9MICO</name>
<organism evidence="11 12">
    <name type="scientific">Ornithinimicrobium pekingense</name>
    <dbReference type="NCBI Taxonomy" id="384677"/>
    <lineage>
        <taxon>Bacteria</taxon>
        <taxon>Bacillati</taxon>
        <taxon>Actinomycetota</taxon>
        <taxon>Actinomycetes</taxon>
        <taxon>Micrococcales</taxon>
        <taxon>Ornithinimicrobiaceae</taxon>
        <taxon>Ornithinimicrobium</taxon>
    </lineage>
</organism>
<reference evidence="12" key="1">
    <citation type="journal article" date="2019" name="Int. J. Syst. Evol. Microbiol.">
        <title>The Global Catalogue of Microorganisms (GCM) 10K type strain sequencing project: providing services to taxonomists for standard genome sequencing and annotation.</title>
        <authorList>
            <consortium name="The Broad Institute Genomics Platform"/>
            <consortium name="The Broad Institute Genome Sequencing Center for Infectious Disease"/>
            <person name="Wu L."/>
            <person name="Ma J."/>
        </authorList>
    </citation>
    <scope>NUCLEOTIDE SEQUENCE [LARGE SCALE GENOMIC DNA]</scope>
    <source>
        <strain evidence="12">CGMCC 1.5362</strain>
    </source>
</reference>
<feature type="transmembrane region" description="Helical" evidence="9">
    <location>
        <begin position="100"/>
        <end position="118"/>
    </location>
</feature>
<proteinExistence type="inferred from homology"/>
<comment type="subcellular location">
    <subcellularLocation>
        <location evidence="1">Cell inner membrane</location>
        <topology evidence="1">Multi-pass membrane protein</topology>
    </subcellularLocation>
</comment>
<evidence type="ECO:0000313" key="12">
    <source>
        <dbReference type="Proteomes" id="UP000662111"/>
    </source>
</evidence>
<comment type="caution">
    <text evidence="11">The sequence shown here is derived from an EMBL/GenBank/DDBJ whole genome shotgun (WGS) entry which is preliminary data.</text>
</comment>
<dbReference type="Pfam" id="PF04290">
    <property type="entry name" value="DctQ"/>
    <property type="match status" value="1"/>
</dbReference>
<evidence type="ECO:0000259" key="10">
    <source>
        <dbReference type="Pfam" id="PF04290"/>
    </source>
</evidence>
<evidence type="ECO:0000256" key="2">
    <source>
        <dbReference type="ARBA" id="ARBA00022448"/>
    </source>
</evidence>
<keyword evidence="7 9" id="KW-0472">Membrane</keyword>
<dbReference type="InterPro" id="IPR055348">
    <property type="entry name" value="DctQ"/>
</dbReference>
<gene>
    <name evidence="11" type="ORF">GCM10011509_05500</name>
</gene>
<evidence type="ECO:0000256" key="8">
    <source>
        <dbReference type="ARBA" id="ARBA00038436"/>
    </source>
</evidence>
<keyword evidence="5 9" id="KW-0812">Transmembrane</keyword>
<keyword evidence="2" id="KW-0813">Transport</keyword>
<accession>A0ABQ2F5C1</accession>
<feature type="domain" description="Tripartite ATP-independent periplasmic transporters DctQ component" evidence="10">
    <location>
        <begin position="37"/>
        <end position="166"/>
    </location>
</feature>
<evidence type="ECO:0000313" key="11">
    <source>
        <dbReference type="EMBL" id="GGK60130.1"/>
    </source>
</evidence>
<feature type="transmembrane region" description="Helical" evidence="9">
    <location>
        <begin position="138"/>
        <end position="159"/>
    </location>
</feature>
<evidence type="ECO:0000256" key="7">
    <source>
        <dbReference type="ARBA" id="ARBA00023136"/>
    </source>
</evidence>
<evidence type="ECO:0000256" key="4">
    <source>
        <dbReference type="ARBA" id="ARBA00022519"/>
    </source>
</evidence>
<evidence type="ECO:0000256" key="1">
    <source>
        <dbReference type="ARBA" id="ARBA00004429"/>
    </source>
</evidence>
<evidence type="ECO:0000256" key="3">
    <source>
        <dbReference type="ARBA" id="ARBA00022475"/>
    </source>
</evidence>
<dbReference type="InterPro" id="IPR007387">
    <property type="entry name" value="TRAP_DctQ"/>
</dbReference>
<feature type="transmembrane region" description="Helical" evidence="9">
    <location>
        <begin position="25"/>
        <end position="46"/>
    </location>
</feature>
<comment type="similarity">
    <text evidence="8">Belongs to the TRAP transporter small permease family.</text>
</comment>
<keyword evidence="12" id="KW-1185">Reference proteome</keyword>
<evidence type="ECO:0000256" key="9">
    <source>
        <dbReference type="SAM" id="Phobius"/>
    </source>
</evidence>
<evidence type="ECO:0000256" key="6">
    <source>
        <dbReference type="ARBA" id="ARBA00022989"/>
    </source>
</evidence>
<keyword evidence="4" id="KW-0997">Cell inner membrane</keyword>
<dbReference type="RefSeq" id="WP_229665730.1">
    <property type="nucleotide sequence ID" value="NZ_BMLB01000001.1"/>
</dbReference>
<dbReference type="EMBL" id="BMLB01000001">
    <property type="protein sequence ID" value="GGK60130.1"/>
    <property type="molecule type" value="Genomic_DNA"/>
</dbReference>
<dbReference type="Proteomes" id="UP000662111">
    <property type="component" value="Unassembled WGS sequence"/>
</dbReference>
<dbReference type="PANTHER" id="PTHR35011">
    <property type="entry name" value="2,3-DIKETO-L-GULONATE TRAP TRANSPORTER SMALL PERMEASE PROTEIN YIAM"/>
    <property type="match status" value="1"/>
</dbReference>